<accession>A0A5N7B210</accession>
<name>A0A5N7B210_9EURO</name>
<reference evidence="2 3" key="1">
    <citation type="submission" date="2019-04" db="EMBL/GenBank/DDBJ databases">
        <title>Friends and foes A comparative genomics studyof 23 Aspergillus species from section Flavi.</title>
        <authorList>
            <consortium name="DOE Joint Genome Institute"/>
            <person name="Kjaerbolling I."/>
            <person name="Vesth T."/>
            <person name="Frisvad J.C."/>
            <person name="Nybo J.L."/>
            <person name="Theobald S."/>
            <person name="Kildgaard S."/>
            <person name="Isbrandt T."/>
            <person name="Kuo A."/>
            <person name="Sato A."/>
            <person name="Lyhne E.K."/>
            <person name="Kogle M.E."/>
            <person name="Wiebenga A."/>
            <person name="Kun R.S."/>
            <person name="Lubbers R.J."/>
            <person name="Makela M.R."/>
            <person name="Barry K."/>
            <person name="Chovatia M."/>
            <person name="Clum A."/>
            <person name="Daum C."/>
            <person name="Haridas S."/>
            <person name="He G."/>
            <person name="LaButti K."/>
            <person name="Lipzen A."/>
            <person name="Mondo S."/>
            <person name="Riley R."/>
            <person name="Salamov A."/>
            <person name="Simmons B.A."/>
            <person name="Magnuson J.K."/>
            <person name="Henrissat B."/>
            <person name="Mortensen U.H."/>
            <person name="Larsen T.O."/>
            <person name="Devries R.P."/>
            <person name="Grigoriev I.V."/>
            <person name="Machida M."/>
            <person name="Baker S.E."/>
            <person name="Andersen M.R."/>
        </authorList>
    </citation>
    <scope>NUCLEOTIDE SEQUENCE [LARGE SCALE GENOMIC DNA]</scope>
    <source>
        <strain evidence="2 3">IBT 29228</strain>
    </source>
</reference>
<keyword evidence="1" id="KW-0472">Membrane</keyword>
<feature type="transmembrane region" description="Helical" evidence="1">
    <location>
        <begin position="12"/>
        <end position="32"/>
    </location>
</feature>
<keyword evidence="3" id="KW-1185">Reference proteome</keyword>
<evidence type="ECO:0000313" key="2">
    <source>
        <dbReference type="EMBL" id="KAE8376132.1"/>
    </source>
</evidence>
<proteinExistence type="predicted"/>
<evidence type="ECO:0000256" key="1">
    <source>
        <dbReference type="SAM" id="Phobius"/>
    </source>
</evidence>
<keyword evidence="1" id="KW-1133">Transmembrane helix</keyword>
<protein>
    <submittedName>
        <fullName evidence="2">Uncharacterized protein</fullName>
    </submittedName>
</protein>
<dbReference type="Proteomes" id="UP000326198">
    <property type="component" value="Unassembled WGS sequence"/>
</dbReference>
<gene>
    <name evidence="2" type="ORF">BDV26DRAFT_266277</name>
</gene>
<feature type="transmembrane region" description="Helical" evidence="1">
    <location>
        <begin position="44"/>
        <end position="64"/>
    </location>
</feature>
<dbReference type="EMBL" id="ML736246">
    <property type="protein sequence ID" value="KAE8376132.1"/>
    <property type="molecule type" value="Genomic_DNA"/>
</dbReference>
<organism evidence="2 3">
    <name type="scientific">Aspergillus bertholletiae</name>
    <dbReference type="NCBI Taxonomy" id="1226010"/>
    <lineage>
        <taxon>Eukaryota</taxon>
        <taxon>Fungi</taxon>
        <taxon>Dikarya</taxon>
        <taxon>Ascomycota</taxon>
        <taxon>Pezizomycotina</taxon>
        <taxon>Eurotiomycetes</taxon>
        <taxon>Eurotiomycetidae</taxon>
        <taxon>Eurotiales</taxon>
        <taxon>Aspergillaceae</taxon>
        <taxon>Aspergillus</taxon>
        <taxon>Aspergillus subgen. Circumdati</taxon>
    </lineage>
</organism>
<dbReference type="AlphaFoldDB" id="A0A5N7B210"/>
<sequence>MLNRVHIRRNCHLEYIIVMTFFFSIQFLYCAMEASMTLSFASGLQALLAILSSSVLSACIPPYLGGS</sequence>
<keyword evidence="1" id="KW-0812">Transmembrane</keyword>
<evidence type="ECO:0000313" key="3">
    <source>
        <dbReference type="Proteomes" id="UP000326198"/>
    </source>
</evidence>
<feature type="non-terminal residue" evidence="2">
    <location>
        <position position="67"/>
    </location>
</feature>